<proteinExistence type="predicted"/>
<gene>
    <name evidence="2" type="ORF">EYF80_046705</name>
</gene>
<feature type="region of interest" description="Disordered" evidence="1">
    <location>
        <begin position="1"/>
        <end position="51"/>
    </location>
</feature>
<protein>
    <submittedName>
        <fullName evidence="2">Uncharacterized protein</fullName>
    </submittedName>
</protein>
<sequence length="123" mass="14002">MVFSKHSFGNEGHAQNSAGHPSPKYLNASNPFTPSSTPFRHPSPTSPFLSSHVSRSGLLLWFTAARCKLGNKDSHRYVEEERDAFMWRGRSFESEGSNSRGRRFDTDVVHVLLYHAVAYQPWY</sequence>
<keyword evidence="3" id="KW-1185">Reference proteome</keyword>
<dbReference type="AlphaFoldDB" id="A0A4Z2FPE3"/>
<feature type="compositionally biased region" description="Polar residues" evidence="1">
    <location>
        <begin position="27"/>
        <end position="38"/>
    </location>
</feature>
<evidence type="ECO:0000313" key="3">
    <source>
        <dbReference type="Proteomes" id="UP000314294"/>
    </source>
</evidence>
<dbReference type="EMBL" id="SRLO01000990">
    <property type="protein sequence ID" value="TNN43097.1"/>
    <property type="molecule type" value="Genomic_DNA"/>
</dbReference>
<dbReference type="Proteomes" id="UP000314294">
    <property type="component" value="Unassembled WGS sequence"/>
</dbReference>
<accession>A0A4Z2FPE3</accession>
<organism evidence="2 3">
    <name type="scientific">Liparis tanakae</name>
    <name type="common">Tanaka's snailfish</name>
    <dbReference type="NCBI Taxonomy" id="230148"/>
    <lineage>
        <taxon>Eukaryota</taxon>
        <taxon>Metazoa</taxon>
        <taxon>Chordata</taxon>
        <taxon>Craniata</taxon>
        <taxon>Vertebrata</taxon>
        <taxon>Euteleostomi</taxon>
        <taxon>Actinopterygii</taxon>
        <taxon>Neopterygii</taxon>
        <taxon>Teleostei</taxon>
        <taxon>Neoteleostei</taxon>
        <taxon>Acanthomorphata</taxon>
        <taxon>Eupercaria</taxon>
        <taxon>Perciformes</taxon>
        <taxon>Cottioidei</taxon>
        <taxon>Cottales</taxon>
        <taxon>Liparidae</taxon>
        <taxon>Liparis</taxon>
    </lineage>
</organism>
<comment type="caution">
    <text evidence="2">The sequence shown here is derived from an EMBL/GenBank/DDBJ whole genome shotgun (WGS) entry which is preliminary data.</text>
</comment>
<name>A0A4Z2FPE3_9TELE</name>
<evidence type="ECO:0000313" key="2">
    <source>
        <dbReference type="EMBL" id="TNN43097.1"/>
    </source>
</evidence>
<evidence type="ECO:0000256" key="1">
    <source>
        <dbReference type="SAM" id="MobiDB-lite"/>
    </source>
</evidence>
<reference evidence="2 3" key="1">
    <citation type="submission" date="2019-03" db="EMBL/GenBank/DDBJ databases">
        <title>First draft genome of Liparis tanakae, snailfish: a comprehensive survey of snailfish specific genes.</title>
        <authorList>
            <person name="Kim W."/>
            <person name="Song I."/>
            <person name="Jeong J.-H."/>
            <person name="Kim D."/>
            <person name="Kim S."/>
            <person name="Ryu S."/>
            <person name="Song J.Y."/>
            <person name="Lee S.K."/>
        </authorList>
    </citation>
    <scope>NUCLEOTIDE SEQUENCE [LARGE SCALE GENOMIC DNA]</scope>
    <source>
        <tissue evidence="2">Muscle</tissue>
    </source>
</reference>